<evidence type="ECO:0000313" key="1">
    <source>
        <dbReference type="EMBL" id="KMO33873.1"/>
    </source>
</evidence>
<comment type="caution">
    <text evidence="1">The sequence shown here is derived from an EMBL/GenBank/DDBJ whole genome shotgun (WGS) entry which is preliminary data.</text>
</comment>
<sequence length="99" mass="10727">MASPLDEARQEGITAGREWFDAIVKPHLLRLSASEDQAVFAEMEAAVEKEIPRRVDACGQDLLRSGILREKVEAWAQGVAFGAGFRAKELAAQSSAAND</sequence>
<reference evidence="1 2" key="1">
    <citation type="submission" date="2015-03" db="EMBL/GenBank/DDBJ databases">
        <title>Genome sequencing of Methylobacterium aquaticum DSM16371 type strain.</title>
        <authorList>
            <person name="Chaudhry V."/>
            <person name="Patil P.B."/>
        </authorList>
    </citation>
    <scope>NUCLEOTIDE SEQUENCE [LARGE SCALE GENOMIC DNA]</scope>
    <source>
        <strain evidence="1 2">DSM 16371</strain>
    </source>
</reference>
<dbReference type="AlphaFoldDB" id="A0A0J6SKG5"/>
<accession>A0A0J6SKG5</accession>
<dbReference type="RefSeq" id="WP_048464682.1">
    <property type="nucleotide sequence ID" value="NZ_LABX01000113.1"/>
</dbReference>
<name>A0A0J6SKG5_9HYPH</name>
<dbReference type="EMBL" id="LABX01000113">
    <property type="protein sequence ID" value="KMO33873.1"/>
    <property type="molecule type" value="Genomic_DNA"/>
</dbReference>
<dbReference type="PATRIC" id="fig|270351.6.peg.564"/>
<proteinExistence type="predicted"/>
<gene>
    <name evidence="1" type="ORF">VP06_15575</name>
</gene>
<protein>
    <submittedName>
        <fullName evidence="1">Uncharacterized protein</fullName>
    </submittedName>
</protein>
<dbReference type="Proteomes" id="UP000035929">
    <property type="component" value="Unassembled WGS sequence"/>
</dbReference>
<organism evidence="1 2">
    <name type="scientific">Methylobacterium aquaticum</name>
    <dbReference type="NCBI Taxonomy" id="270351"/>
    <lineage>
        <taxon>Bacteria</taxon>
        <taxon>Pseudomonadati</taxon>
        <taxon>Pseudomonadota</taxon>
        <taxon>Alphaproteobacteria</taxon>
        <taxon>Hyphomicrobiales</taxon>
        <taxon>Methylobacteriaceae</taxon>
        <taxon>Methylobacterium</taxon>
    </lineage>
</organism>
<evidence type="ECO:0000313" key="2">
    <source>
        <dbReference type="Proteomes" id="UP000035929"/>
    </source>
</evidence>